<proteinExistence type="predicted"/>
<dbReference type="EMBL" id="KN839844">
    <property type="protein sequence ID" value="KIJ65320.1"/>
    <property type="molecule type" value="Genomic_DNA"/>
</dbReference>
<keyword evidence="2" id="KW-1185">Reference proteome</keyword>
<dbReference type="OrthoDB" id="3253416at2759"/>
<dbReference type="Proteomes" id="UP000053820">
    <property type="component" value="Unassembled WGS sequence"/>
</dbReference>
<feature type="non-terminal residue" evidence="1">
    <location>
        <position position="1"/>
    </location>
</feature>
<protein>
    <submittedName>
        <fullName evidence="1">Uncharacterized protein</fullName>
    </submittedName>
</protein>
<dbReference type="AlphaFoldDB" id="A0A0C9W2P0"/>
<gene>
    <name evidence="1" type="ORF">HYDPIDRAFT_45002</name>
</gene>
<evidence type="ECO:0000313" key="2">
    <source>
        <dbReference type="Proteomes" id="UP000053820"/>
    </source>
</evidence>
<name>A0A0C9W2P0_9AGAM</name>
<evidence type="ECO:0000313" key="1">
    <source>
        <dbReference type="EMBL" id="KIJ65320.1"/>
    </source>
</evidence>
<sequence length="153" mass="17360">GRNVGEWIKLTEYVAQNKPKLLAAYGQLTPTQRQAYNTEAQAAREVKVPPAHANTKGISNTVTAAYSKMDCEWPWFIFSCITLYVLFTNPCTDIPATSNCQRPLNKLISDCRTLIQEELDYILMEKKVRGNIKMNYSNYERAIVECYGVALRG</sequence>
<organism evidence="1 2">
    <name type="scientific">Hydnomerulius pinastri MD-312</name>
    <dbReference type="NCBI Taxonomy" id="994086"/>
    <lineage>
        <taxon>Eukaryota</taxon>
        <taxon>Fungi</taxon>
        <taxon>Dikarya</taxon>
        <taxon>Basidiomycota</taxon>
        <taxon>Agaricomycotina</taxon>
        <taxon>Agaricomycetes</taxon>
        <taxon>Agaricomycetidae</taxon>
        <taxon>Boletales</taxon>
        <taxon>Boletales incertae sedis</taxon>
        <taxon>Leucogyrophana</taxon>
    </lineage>
</organism>
<reference evidence="1 2" key="1">
    <citation type="submission" date="2014-04" db="EMBL/GenBank/DDBJ databases">
        <title>Evolutionary Origins and Diversification of the Mycorrhizal Mutualists.</title>
        <authorList>
            <consortium name="DOE Joint Genome Institute"/>
            <consortium name="Mycorrhizal Genomics Consortium"/>
            <person name="Kohler A."/>
            <person name="Kuo A."/>
            <person name="Nagy L.G."/>
            <person name="Floudas D."/>
            <person name="Copeland A."/>
            <person name="Barry K.W."/>
            <person name="Cichocki N."/>
            <person name="Veneault-Fourrey C."/>
            <person name="LaButti K."/>
            <person name="Lindquist E.A."/>
            <person name="Lipzen A."/>
            <person name="Lundell T."/>
            <person name="Morin E."/>
            <person name="Murat C."/>
            <person name="Riley R."/>
            <person name="Ohm R."/>
            <person name="Sun H."/>
            <person name="Tunlid A."/>
            <person name="Henrissat B."/>
            <person name="Grigoriev I.V."/>
            <person name="Hibbett D.S."/>
            <person name="Martin F."/>
        </authorList>
    </citation>
    <scope>NUCLEOTIDE SEQUENCE [LARGE SCALE GENOMIC DNA]</scope>
    <source>
        <strain evidence="1 2">MD-312</strain>
    </source>
</reference>
<feature type="non-terminal residue" evidence="1">
    <location>
        <position position="153"/>
    </location>
</feature>
<dbReference type="HOGENOM" id="CLU_1717587_0_0_1"/>
<accession>A0A0C9W2P0</accession>